<dbReference type="PaxDb" id="39947-A0A0P0W7L5"/>
<sequence length="418" mass="45201">ENAPSCYAYTFLLVHREKGSLLQVLQRLRQKRPKPLNVDPHVLLPEVPLGHVSPPAQVHGDGVLDHGVVLAEHVHQRALVGGDVVLDVPEPHVSRRLAEVRLRDALEPAVRHDLQQHGPRGEEHAVGQPGAVHAHHHVVRVHLPGELVVGARRTAAGDGHLEPRRSRGRGDLREVHQLPAVGPLQDHHPRPCTVVGTELDRPVTRERVGLPQELGEVDHGVAAAGVVEGGVDGELLAAAIADHHVRVTADDAAVVVLLQVDDVVPRDLAEDPPVLVHPEGQQVDDEELDLAAEATRADEERDEHVGEVVPVVAGEPAELDHHRRDVQPRRARRGVLRVGDGPHRDGFEAVEVLPGVGLYLPLPRRRARRDQGDHGGAGAAASLRSRVAVEHADVVLAERRVADRLGVGNIVEVVRSSS</sequence>
<evidence type="ECO:0000313" key="2">
    <source>
        <dbReference type="Proteomes" id="UP000059680"/>
    </source>
</evidence>
<name>A0A0P0W7L5_ORYSJ</name>
<gene>
    <name evidence="1" type="ordered locus">Os04g0196850</name>
    <name evidence="1" type="ORF">OSNPB_040196850</name>
</gene>
<reference evidence="1 2" key="2">
    <citation type="journal article" date="2013" name="Plant Cell Physiol.">
        <title>Rice Annotation Project Database (RAP-DB): an integrative and interactive database for rice genomics.</title>
        <authorList>
            <person name="Sakai H."/>
            <person name="Lee S.S."/>
            <person name="Tanaka T."/>
            <person name="Numa H."/>
            <person name="Kim J."/>
            <person name="Kawahara Y."/>
            <person name="Wakimoto H."/>
            <person name="Yang C.C."/>
            <person name="Iwamoto M."/>
            <person name="Abe T."/>
            <person name="Yamada Y."/>
            <person name="Muto A."/>
            <person name="Inokuchi H."/>
            <person name="Ikemura T."/>
            <person name="Matsumoto T."/>
            <person name="Sasaki T."/>
            <person name="Itoh T."/>
        </authorList>
    </citation>
    <scope>NUCLEOTIDE SEQUENCE [LARGE SCALE GENOMIC DNA]</scope>
    <source>
        <strain evidence="2">cv. Nipponbare</strain>
    </source>
</reference>
<evidence type="ECO:0000313" key="1">
    <source>
        <dbReference type="EMBL" id="BAS88051.1"/>
    </source>
</evidence>
<protein>
    <submittedName>
        <fullName evidence="1">Os04g0196850 protein</fullName>
    </submittedName>
</protein>
<dbReference type="Gramene" id="Os04t0196850-00">
    <property type="protein sequence ID" value="Os04t0196850-00"/>
    <property type="gene ID" value="Os04g0196850"/>
</dbReference>
<dbReference type="Proteomes" id="UP000059680">
    <property type="component" value="Chromosome 4"/>
</dbReference>
<keyword evidence="2" id="KW-1185">Reference proteome</keyword>
<proteinExistence type="predicted"/>
<reference evidence="1 2" key="3">
    <citation type="journal article" date="2013" name="Rice">
        <title>Improvement of the Oryza sativa Nipponbare reference genome using next generation sequence and optical map data.</title>
        <authorList>
            <person name="Kawahara Y."/>
            <person name="de la Bastide M."/>
            <person name="Hamilton J.P."/>
            <person name="Kanamori H."/>
            <person name="McCombie W.R."/>
            <person name="Ouyang S."/>
            <person name="Schwartz D.C."/>
            <person name="Tanaka T."/>
            <person name="Wu J."/>
            <person name="Zhou S."/>
            <person name="Childs K.L."/>
            <person name="Davidson R.M."/>
            <person name="Lin H."/>
            <person name="Quesada-Ocampo L."/>
            <person name="Vaillancourt B."/>
            <person name="Sakai H."/>
            <person name="Lee S.S."/>
            <person name="Kim J."/>
            <person name="Numa H."/>
            <person name="Itoh T."/>
            <person name="Buell C.R."/>
            <person name="Matsumoto T."/>
        </authorList>
    </citation>
    <scope>NUCLEOTIDE SEQUENCE [LARGE SCALE GENOMIC DNA]</scope>
    <source>
        <strain evidence="2">cv. Nipponbare</strain>
    </source>
</reference>
<reference evidence="2" key="1">
    <citation type="journal article" date="2005" name="Nature">
        <title>The map-based sequence of the rice genome.</title>
        <authorList>
            <consortium name="International rice genome sequencing project (IRGSP)"/>
            <person name="Matsumoto T."/>
            <person name="Wu J."/>
            <person name="Kanamori H."/>
            <person name="Katayose Y."/>
            <person name="Fujisawa M."/>
            <person name="Namiki N."/>
            <person name="Mizuno H."/>
            <person name="Yamamoto K."/>
            <person name="Antonio B.A."/>
            <person name="Baba T."/>
            <person name="Sakata K."/>
            <person name="Nagamura Y."/>
            <person name="Aoki H."/>
            <person name="Arikawa K."/>
            <person name="Arita K."/>
            <person name="Bito T."/>
            <person name="Chiden Y."/>
            <person name="Fujitsuka N."/>
            <person name="Fukunaka R."/>
            <person name="Hamada M."/>
            <person name="Harada C."/>
            <person name="Hayashi A."/>
            <person name="Hijishita S."/>
            <person name="Honda M."/>
            <person name="Hosokawa S."/>
            <person name="Ichikawa Y."/>
            <person name="Idonuma A."/>
            <person name="Iijima M."/>
            <person name="Ikeda M."/>
            <person name="Ikeno M."/>
            <person name="Ito K."/>
            <person name="Ito S."/>
            <person name="Ito T."/>
            <person name="Ito Y."/>
            <person name="Ito Y."/>
            <person name="Iwabuchi A."/>
            <person name="Kamiya K."/>
            <person name="Karasawa W."/>
            <person name="Kurita K."/>
            <person name="Katagiri S."/>
            <person name="Kikuta A."/>
            <person name="Kobayashi H."/>
            <person name="Kobayashi N."/>
            <person name="Machita K."/>
            <person name="Maehara T."/>
            <person name="Masukawa M."/>
            <person name="Mizubayashi T."/>
            <person name="Mukai Y."/>
            <person name="Nagasaki H."/>
            <person name="Nagata Y."/>
            <person name="Naito S."/>
            <person name="Nakashima M."/>
            <person name="Nakama Y."/>
            <person name="Nakamichi Y."/>
            <person name="Nakamura M."/>
            <person name="Meguro A."/>
            <person name="Negishi M."/>
            <person name="Ohta I."/>
            <person name="Ohta T."/>
            <person name="Okamoto M."/>
            <person name="Ono N."/>
            <person name="Saji S."/>
            <person name="Sakaguchi M."/>
            <person name="Sakai K."/>
            <person name="Shibata M."/>
            <person name="Shimokawa T."/>
            <person name="Song J."/>
            <person name="Takazaki Y."/>
            <person name="Terasawa K."/>
            <person name="Tsugane M."/>
            <person name="Tsuji K."/>
            <person name="Ueda S."/>
            <person name="Waki K."/>
            <person name="Yamagata H."/>
            <person name="Yamamoto M."/>
            <person name="Yamamoto S."/>
            <person name="Yamane H."/>
            <person name="Yoshiki S."/>
            <person name="Yoshihara R."/>
            <person name="Yukawa K."/>
            <person name="Zhong H."/>
            <person name="Yano M."/>
            <person name="Yuan Q."/>
            <person name="Ouyang S."/>
            <person name="Liu J."/>
            <person name="Jones K.M."/>
            <person name="Gansberger K."/>
            <person name="Moffat K."/>
            <person name="Hill J."/>
            <person name="Bera J."/>
            <person name="Fadrosh D."/>
            <person name="Jin S."/>
            <person name="Johri S."/>
            <person name="Kim M."/>
            <person name="Overton L."/>
            <person name="Reardon M."/>
            <person name="Tsitrin T."/>
            <person name="Vuong H."/>
            <person name="Weaver B."/>
            <person name="Ciecko A."/>
            <person name="Tallon L."/>
            <person name="Jackson J."/>
            <person name="Pai G."/>
            <person name="Aken S.V."/>
            <person name="Utterback T."/>
            <person name="Reidmuller S."/>
            <person name="Feldblyum T."/>
            <person name="Hsiao J."/>
            <person name="Zismann V."/>
            <person name="Iobst S."/>
            <person name="de Vazeille A.R."/>
            <person name="Buell C.R."/>
            <person name="Ying K."/>
            <person name="Li Y."/>
            <person name="Lu T."/>
            <person name="Huang Y."/>
            <person name="Zhao Q."/>
            <person name="Feng Q."/>
            <person name="Zhang L."/>
            <person name="Zhu J."/>
            <person name="Weng Q."/>
            <person name="Mu J."/>
            <person name="Lu Y."/>
            <person name="Fan D."/>
            <person name="Liu Y."/>
            <person name="Guan J."/>
            <person name="Zhang Y."/>
            <person name="Yu S."/>
            <person name="Liu X."/>
            <person name="Zhang Y."/>
            <person name="Hong G."/>
            <person name="Han B."/>
            <person name="Choisne N."/>
            <person name="Demange N."/>
            <person name="Orjeda G."/>
            <person name="Samain S."/>
            <person name="Cattolico L."/>
            <person name="Pelletier E."/>
            <person name="Couloux A."/>
            <person name="Segurens B."/>
            <person name="Wincker P."/>
            <person name="D'Hont A."/>
            <person name="Scarpelli C."/>
            <person name="Weissenbach J."/>
            <person name="Salanoubat M."/>
            <person name="Quetier F."/>
            <person name="Yu Y."/>
            <person name="Kim H.R."/>
            <person name="Rambo T."/>
            <person name="Currie J."/>
            <person name="Collura K."/>
            <person name="Luo M."/>
            <person name="Yang T."/>
            <person name="Ammiraju J.S.S."/>
            <person name="Engler F."/>
            <person name="Soderlund C."/>
            <person name="Wing R.A."/>
            <person name="Palmer L.E."/>
            <person name="de la Bastide M."/>
            <person name="Spiegel L."/>
            <person name="Nascimento L."/>
            <person name="Zutavern T."/>
            <person name="O'Shaughnessy A."/>
            <person name="Dike S."/>
            <person name="Dedhia N."/>
            <person name="Preston R."/>
            <person name="Balija V."/>
            <person name="McCombie W.R."/>
            <person name="Chow T."/>
            <person name="Chen H."/>
            <person name="Chung M."/>
            <person name="Chen C."/>
            <person name="Shaw J."/>
            <person name="Wu H."/>
            <person name="Hsiao K."/>
            <person name="Chao Y."/>
            <person name="Chu M."/>
            <person name="Cheng C."/>
            <person name="Hour A."/>
            <person name="Lee P."/>
            <person name="Lin S."/>
            <person name="Lin Y."/>
            <person name="Liou J."/>
            <person name="Liu S."/>
            <person name="Hsing Y."/>
            <person name="Raghuvanshi S."/>
            <person name="Mohanty A."/>
            <person name="Bharti A.K."/>
            <person name="Gaur A."/>
            <person name="Gupta V."/>
            <person name="Kumar D."/>
            <person name="Ravi V."/>
            <person name="Vij S."/>
            <person name="Kapur A."/>
            <person name="Khurana P."/>
            <person name="Khurana P."/>
            <person name="Khurana J.P."/>
            <person name="Tyagi A.K."/>
            <person name="Gaikwad K."/>
            <person name="Singh A."/>
            <person name="Dalal V."/>
            <person name="Srivastava S."/>
            <person name="Dixit A."/>
            <person name="Pal A.K."/>
            <person name="Ghazi I.A."/>
            <person name="Yadav M."/>
            <person name="Pandit A."/>
            <person name="Bhargava A."/>
            <person name="Sureshbabu K."/>
            <person name="Batra K."/>
            <person name="Sharma T.R."/>
            <person name="Mohapatra T."/>
            <person name="Singh N.K."/>
            <person name="Messing J."/>
            <person name="Nelson A.B."/>
            <person name="Fuks G."/>
            <person name="Kavchok S."/>
            <person name="Keizer G."/>
            <person name="Linton E."/>
            <person name="Llaca V."/>
            <person name="Song R."/>
            <person name="Tanyolac B."/>
            <person name="Young S."/>
            <person name="Ho-Il K."/>
            <person name="Hahn J.H."/>
            <person name="Sangsakoo G."/>
            <person name="Vanavichit A."/>
            <person name="de Mattos Luiz.A.T."/>
            <person name="Zimmer P.D."/>
            <person name="Malone G."/>
            <person name="Dellagostin O."/>
            <person name="de Oliveira A.C."/>
            <person name="Bevan M."/>
            <person name="Bancroft I."/>
            <person name="Minx P."/>
            <person name="Cordum H."/>
            <person name="Wilson R."/>
            <person name="Cheng Z."/>
            <person name="Jin W."/>
            <person name="Jiang J."/>
            <person name="Leong S.A."/>
            <person name="Iwama H."/>
            <person name="Gojobori T."/>
            <person name="Itoh T."/>
            <person name="Niimura Y."/>
            <person name="Fujii Y."/>
            <person name="Habara T."/>
            <person name="Sakai H."/>
            <person name="Sato Y."/>
            <person name="Wilson G."/>
            <person name="Kumar K."/>
            <person name="McCouch S."/>
            <person name="Juretic N."/>
            <person name="Hoen D."/>
            <person name="Wright S."/>
            <person name="Bruskiewich R."/>
            <person name="Bureau T."/>
            <person name="Miyao A."/>
            <person name="Hirochika H."/>
            <person name="Nishikawa T."/>
            <person name="Kadowaki K."/>
            <person name="Sugiura M."/>
            <person name="Burr B."/>
            <person name="Sasaki T."/>
        </authorList>
    </citation>
    <scope>NUCLEOTIDE SEQUENCE [LARGE SCALE GENOMIC DNA]</scope>
    <source>
        <strain evidence="2">cv. Nipponbare</strain>
    </source>
</reference>
<dbReference type="AlphaFoldDB" id="A0A0P0W7L5"/>
<dbReference type="InParanoid" id="A0A0P0W7L5"/>
<accession>A0A0P0W7L5</accession>
<organism evidence="1 2">
    <name type="scientific">Oryza sativa subsp. japonica</name>
    <name type="common">Rice</name>
    <dbReference type="NCBI Taxonomy" id="39947"/>
    <lineage>
        <taxon>Eukaryota</taxon>
        <taxon>Viridiplantae</taxon>
        <taxon>Streptophyta</taxon>
        <taxon>Embryophyta</taxon>
        <taxon>Tracheophyta</taxon>
        <taxon>Spermatophyta</taxon>
        <taxon>Magnoliopsida</taxon>
        <taxon>Liliopsida</taxon>
        <taxon>Poales</taxon>
        <taxon>Poaceae</taxon>
        <taxon>BOP clade</taxon>
        <taxon>Oryzoideae</taxon>
        <taxon>Oryzeae</taxon>
        <taxon>Oryzinae</taxon>
        <taxon>Oryza</taxon>
        <taxon>Oryza sativa</taxon>
    </lineage>
</organism>
<dbReference type="EMBL" id="AP014960">
    <property type="protein sequence ID" value="BAS88051.1"/>
    <property type="molecule type" value="Genomic_DNA"/>
</dbReference>
<feature type="non-terminal residue" evidence="1">
    <location>
        <position position="1"/>
    </location>
</feature>